<evidence type="ECO:0000313" key="2">
    <source>
        <dbReference type="Proteomes" id="UP001318300"/>
    </source>
</evidence>
<dbReference type="Proteomes" id="UP001318300">
    <property type="component" value="Unassembled WGS sequence"/>
</dbReference>
<accession>A0ABX0T446</accession>
<evidence type="ECO:0000313" key="1">
    <source>
        <dbReference type="EMBL" id="NII40270.1"/>
    </source>
</evidence>
<name>A0ABX0T446_9MICO</name>
<dbReference type="EMBL" id="JAAOYO010000002">
    <property type="protein sequence ID" value="NII40270.1"/>
    <property type="molecule type" value="Genomic_DNA"/>
</dbReference>
<protein>
    <submittedName>
        <fullName evidence="1">Uncharacterized protein</fullName>
    </submittedName>
</protein>
<sequence length="47" mass="5216">MLDDVVQLIVAQHCMRAFDCAWPGIHRAGFTSEDLVGRAVADRDSEL</sequence>
<keyword evidence="2" id="KW-1185">Reference proteome</keyword>
<proteinExistence type="predicted"/>
<reference evidence="1 2" key="1">
    <citation type="submission" date="2020-03" db="EMBL/GenBank/DDBJ databases">
        <title>Above-ground endophytic microbial communities from plants in different locations in the United States.</title>
        <authorList>
            <person name="Frank C."/>
        </authorList>
    </citation>
    <scope>NUCLEOTIDE SEQUENCE [LARGE SCALE GENOMIC DNA]</scope>
    <source>
        <strain evidence="1 2">WW7</strain>
    </source>
</reference>
<dbReference type="RefSeq" id="WP_166779442.1">
    <property type="nucleotide sequence ID" value="NZ_JAAOYO010000002.1"/>
</dbReference>
<gene>
    <name evidence="1" type="ORF">E9228_000906</name>
</gene>
<organism evidence="1 2">
    <name type="scientific">Curtobacterium salicis</name>
    <dbReference type="NCBI Taxonomy" id="1779862"/>
    <lineage>
        <taxon>Bacteria</taxon>
        <taxon>Bacillati</taxon>
        <taxon>Actinomycetota</taxon>
        <taxon>Actinomycetes</taxon>
        <taxon>Micrococcales</taxon>
        <taxon>Microbacteriaceae</taxon>
        <taxon>Curtobacterium</taxon>
    </lineage>
</organism>
<comment type="caution">
    <text evidence="1">The sequence shown here is derived from an EMBL/GenBank/DDBJ whole genome shotgun (WGS) entry which is preliminary data.</text>
</comment>